<dbReference type="SUPFAM" id="SSF52047">
    <property type="entry name" value="RNI-like"/>
    <property type="match status" value="1"/>
</dbReference>
<evidence type="ECO:0000259" key="2">
    <source>
        <dbReference type="Pfam" id="PF24758"/>
    </source>
</evidence>
<sequence length="364" mass="40370">MSLEKAGGVGVGAYLSIVRGVGSYQKFPCLKTLRLEDVTVSALELRILLSLCPKIENLTLVNLVLDSMATVELSSVSLKTVDLLAIRFEKFTLKADSLEFALADVGSKLYHMIPRSSNLRRLRLWHVKFLNVHEVIDLERIPASFPQLTNLSLYYNVEEIRFSLQGLSHLQNVAVLELGCASYYGFSDWVAGIMWRCPNLRKIAIHRFDCEKKLCEDLGLVDFSSSMVRLARKYLQTNVFVPDPVADPFWPPGLVQPVEPVHPTGPTGQPKITLFSVFDDMFDELLQILISAAASAQWRQEKKRSGGGDEADENAMIDGGDEEEVLGGGDEANEDAVIDGGDEADEDDLLILFCFTVLLGRGDE</sequence>
<accession>A0AAV5L4C1</accession>
<dbReference type="Pfam" id="PF24758">
    <property type="entry name" value="LRR_At5g56370"/>
    <property type="match status" value="1"/>
</dbReference>
<dbReference type="EMBL" id="BPVZ01000093">
    <property type="protein sequence ID" value="GKV31794.1"/>
    <property type="molecule type" value="Genomic_DNA"/>
</dbReference>
<feature type="domain" description="F-box/LRR-repeat protein 15/At3g58940/PEG3-like LRR" evidence="2">
    <location>
        <begin position="25"/>
        <end position="94"/>
    </location>
</feature>
<protein>
    <recommendedName>
        <fullName evidence="2">F-box/LRR-repeat protein 15/At3g58940/PEG3-like LRR domain-containing protein</fullName>
    </recommendedName>
</protein>
<evidence type="ECO:0000313" key="4">
    <source>
        <dbReference type="Proteomes" id="UP001054252"/>
    </source>
</evidence>
<keyword evidence="4" id="KW-1185">Reference proteome</keyword>
<name>A0AAV5L4C1_9ROSI</name>
<dbReference type="InterPro" id="IPR055411">
    <property type="entry name" value="LRR_FXL15/At3g58940/PEG3-like"/>
</dbReference>
<gene>
    <name evidence="3" type="ORF">SLEP1_g40460</name>
</gene>
<evidence type="ECO:0000313" key="3">
    <source>
        <dbReference type="EMBL" id="GKV31794.1"/>
    </source>
</evidence>
<dbReference type="Proteomes" id="UP001054252">
    <property type="component" value="Unassembled WGS sequence"/>
</dbReference>
<reference evidence="3 4" key="1">
    <citation type="journal article" date="2021" name="Commun. Biol.">
        <title>The genome of Shorea leprosula (Dipterocarpaceae) highlights the ecological relevance of drought in aseasonal tropical rainforests.</title>
        <authorList>
            <person name="Ng K.K.S."/>
            <person name="Kobayashi M.J."/>
            <person name="Fawcett J.A."/>
            <person name="Hatakeyama M."/>
            <person name="Paape T."/>
            <person name="Ng C.H."/>
            <person name="Ang C.C."/>
            <person name="Tnah L.H."/>
            <person name="Lee C.T."/>
            <person name="Nishiyama T."/>
            <person name="Sese J."/>
            <person name="O'Brien M.J."/>
            <person name="Copetti D."/>
            <person name="Mohd Noor M.I."/>
            <person name="Ong R.C."/>
            <person name="Putra M."/>
            <person name="Sireger I.Z."/>
            <person name="Indrioko S."/>
            <person name="Kosugi Y."/>
            <person name="Izuno A."/>
            <person name="Isagi Y."/>
            <person name="Lee S.L."/>
            <person name="Shimizu K.K."/>
        </authorList>
    </citation>
    <scope>NUCLEOTIDE SEQUENCE [LARGE SCALE GENOMIC DNA]</scope>
    <source>
        <strain evidence="3">214</strain>
    </source>
</reference>
<dbReference type="InterPro" id="IPR032675">
    <property type="entry name" value="LRR_dom_sf"/>
</dbReference>
<feature type="region of interest" description="Disordered" evidence="1">
    <location>
        <begin position="320"/>
        <end position="341"/>
    </location>
</feature>
<dbReference type="Gene3D" id="3.80.10.10">
    <property type="entry name" value="Ribonuclease Inhibitor"/>
    <property type="match status" value="1"/>
</dbReference>
<evidence type="ECO:0000256" key="1">
    <source>
        <dbReference type="SAM" id="MobiDB-lite"/>
    </source>
</evidence>
<organism evidence="3 4">
    <name type="scientific">Rubroshorea leprosula</name>
    <dbReference type="NCBI Taxonomy" id="152421"/>
    <lineage>
        <taxon>Eukaryota</taxon>
        <taxon>Viridiplantae</taxon>
        <taxon>Streptophyta</taxon>
        <taxon>Embryophyta</taxon>
        <taxon>Tracheophyta</taxon>
        <taxon>Spermatophyta</taxon>
        <taxon>Magnoliopsida</taxon>
        <taxon>eudicotyledons</taxon>
        <taxon>Gunneridae</taxon>
        <taxon>Pentapetalae</taxon>
        <taxon>rosids</taxon>
        <taxon>malvids</taxon>
        <taxon>Malvales</taxon>
        <taxon>Dipterocarpaceae</taxon>
        <taxon>Rubroshorea</taxon>
    </lineage>
</organism>
<dbReference type="AlphaFoldDB" id="A0AAV5L4C1"/>
<comment type="caution">
    <text evidence="3">The sequence shown here is derived from an EMBL/GenBank/DDBJ whole genome shotgun (WGS) entry which is preliminary data.</text>
</comment>
<proteinExistence type="predicted"/>